<keyword evidence="4 6" id="KW-1133">Transmembrane helix</keyword>
<protein>
    <submittedName>
        <fullName evidence="7">ABC transporter permease</fullName>
    </submittedName>
</protein>
<evidence type="ECO:0000256" key="2">
    <source>
        <dbReference type="ARBA" id="ARBA00022475"/>
    </source>
</evidence>
<comment type="subcellular location">
    <subcellularLocation>
        <location evidence="1">Cell membrane</location>
        <topology evidence="1">Multi-pass membrane protein</topology>
    </subcellularLocation>
</comment>
<dbReference type="GO" id="GO:0005886">
    <property type="term" value="C:plasma membrane"/>
    <property type="evidence" value="ECO:0007669"/>
    <property type="project" value="UniProtKB-SubCell"/>
</dbReference>
<feature type="transmembrane region" description="Helical" evidence="6">
    <location>
        <begin position="38"/>
        <end position="58"/>
    </location>
</feature>
<feature type="transmembrane region" description="Helical" evidence="6">
    <location>
        <begin position="247"/>
        <end position="274"/>
    </location>
</feature>
<reference evidence="7 8" key="1">
    <citation type="submission" date="2018-08" db="EMBL/GenBank/DDBJ databases">
        <title>A genome reference for cultivated species of the human gut microbiota.</title>
        <authorList>
            <person name="Zou Y."/>
            <person name="Xue W."/>
            <person name="Luo G."/>
        </authorList>
    </citation>
    <scope>NUCLEOTIDE SEQUENCE [LARGE SCALE GENOMIC DNA]</scope>
    <source>
        <strain evidence="7 8">AM27-32LB</strain>
    </source>
</reference>
<name>A0A414K4T5_9FIRM</name>
<sequence length="317" mass="33439">MKKKIDLSRFGVIIAWIVLIIIFTVCNPAFLKMSNLFTILRQAAVVGVCSVGMTFVILTGGMDLSVGSVIGVSCVAGAQLLAKGIPIPLVIIIVLFIGLISGMFNGFFINELGIAPIIMTLGTMTTLRGVAYLLCGGFAVYGIPESFKYIGQGYLGVIPFPVIIMVLCFAAGWFILNRLGFGREVFGIGGNVEASRLSGVNVKKTLYKVYGLAGVLYALAGLILMARVNSGQPSSGEGYEMDVITGVVLGGVSINGGEGSILGVVVGVLLMSTLQNGMVLMNISEFWQKVVKGIVLILAVSLDRIVQKSKAKASEKV</sequence>
<feature type="transmembrane region" description="Helical" evidence="6">
    <location>
        <begin position="153"/>
        <end position="176"/>
    </location>
</feature>
<evidence type="ECO:0000256" key="6">
    <source>
        <dbReference type="SAM" id="Phobius"/>
    </source>
</evidence>
<accession>A0A414K4T5</accession>
<evidence type="ECO:0000256" key="3">
    <source>
        <dbReference type="ARBA" id="ARBA00022692"/>
    </source>
</evidence>
<dbReference type="Pfam" id="PF02653">
    <property type="entry name" value="BPD_transp_2"/>
    <property type="match status" value="1"/>
</dbReference>
<dbReference type="AlphaFoldDB" id="A0A414K4T5"/>
<organism evidence="7 8">
    <name type="scientific">Blautia obeum</name>
    <dbReference type="NCBI Taxonomy" id="40520"/>
    <lineage>
        <taxon>Bacteria</taxon>
        <taxon>Bacillati</taxon>
        <taxon>Bacillota</taxon>
        <taxon>Clostridia</taxon>
        <taxon>Lachnospirales</taxon>
        <taxon>Lachnospiraceae</taxon>
        <taxon>Blautia</taxon>
    </lineage>
</organism>
<evidence type="ECO:0000313" key="8">
    <source>
        <dbReference type="Proteomes" id="UP000283928"/>
    </source>
</evidence>
<keyword evidence="5 6" id="KW-0472">Membrane</keyword>
<dbReference type="PANTHER" id="PTHR32196">
    <property type="entry name" value="ABC TRANSPORTER PERMEASE PROTEIN YPHD-RELATED-RELATED"/>
    <property type="match status" value="1"/>
</dbReference>
<dbReference type="RefSeq" id="WP_151190501.1">
    <property type="nucleotide sequence ID" value="NZ_JAAIPQ010000033.1"/>
</dbReference>
<feature type="transmembrane region" description="Helical" evidence="6">
    <location>
        <begin position="89"/>
        <end position="108"/>
    </location>
</feature>
<dbReference type="CDD" id="cd06579">
    <property type="entry name" value="TM_PBP1_transp_AraH_like"/>
    <property type="match status" value="1"/>
</dbReference>
<feature type="transmembrane region" description="Helical" evidence="6">
    <location>
        <begin position="12"/>
        <end position="31"/>
    </location>
</feature>
<keyword evidence="3 6" id="KW-0812">Transmembrane</keyword>
<dbReference type="Proteomes" id="UP000283928">
    <property type="component" value="Unassembled WGS sequence"/>
</dbReference>
<evidence type="ECO:0000256" key="1">
    <source>
        <dbReference type="ARBA" id="ARBA00004651"/>
    </source>
</evidence>
<feature type="transmembrane region" description="Helical" evidence="6">
    <location>
        <begin position="207"/>
        <end position="226"/>
    </location>
</feature>
<feature type="transmembrane region" description="Helical" evidence="6">
    <location>
        <begin position="114"/>
        <end position="141"/>
    </location>
</feature>
<gene>
    <name evidence="7" type="ORF">DW723_18025</name>
</gene>
<evidence type="ECO:0000313" key="7">
    <source>
        <dbReference type="EMBL" id="RHE68463.1"/>
    </source>
</evidence>
<proteinExistence type="predicted"/>
<evidence type="ECO:0000256" key="4">
    <source>
        <dbReference type="ARBA" id="ARBA00022989"/>
    </source>
</evidence>
<dbReference type="InterPro" id="IPR001851">
    <property type="entry name" value="ABC_transp_permease"/>
</dbReference>
<keyword evidence="2" id="KW-1003">Cell membrane</keyword>
<evidence type="ECO:0000256" key="5">
    <source>
        <dbReference type="ARBA" id="ARBA00023136"/>
    </source>
</evidence>
<dbReference type="GO" id="GO:0022857">
    <property type="term" value="F:transmembrane transporter activity"/>
    <property type="evidence" value="ECO:0007669"/>
    <property type="project" value="InterPro"/>
</dbReference>
<comment type="caution">
    <text evidence="7">The sequence shown here is derived from an EMBL/GenBank/DDBJ whole genome shotgun (WGS) entry which is preliminary data.</text>
</comment>
<dbReference type="EMBL" id="QSKO01000060">
    <property type="protein sequence ID" value="RHE68463.1"/>
    <property type="molecule type" value="Genomic_DNA"/>
</dbReference>